<protein>
    <submittedName>
        <fullName evidence="1">Uncharacterized protein</fullName>
    </submittedName>
</protein>
<evidence type="ECO:0000313" key="2">
    <source>
        <dbReference type="Proteomes" id="UP000593601"/>
    </source>
</evidence>
<dbReference type="Proteomes" id="UP000593601">
    <property type="component" value="Chromosome"/>
</dbReference>
<dbReference type="EMBL" id="CP063304">
    <property type="protein sequence ID" value="QOV19099.1"/>
    <property type="molecule type" value="Genomic_DNA"/>
</dbReference>
<keyword evidence="2" id="KW-1185">Reference proteome</keyword>
<accession>A0A7M2RFR5</accession>
<dbReference type="InterPro" id="IPR043740">
    <property type="entry name" value="DUF5685"/>
</dbReference>
<proteinExistence type="predicted"/>
<dbReference type="KEGG" id="bliq:INP51_14255"/>
<reference evidence="1 2" key="1">
    <citation type="submission" date="2020-10" db="EMBL/GenBank/DDBJ databases">
        <title>Blautia liquoris sp.nov., isolated from the mud in a fermentation cellar used for the production of Chinese strong-flavoured liquor.</title>
        <authorList>
            <person name="Lu L."/>
        </authorList>
    </citation>
    <scope>NUCLEOTIDE SEQUENCE [LARGE SCALE GENOMIC DNA]</scope>
    <source>
        <strain evidence="1 2">LZLJ-3</strain>
    </source>
</reference>
<evidence type="ECO:0000313" key="1">
    <source>
        <dbReference type="EMBL" id="QOV19099.1"/>
    </source>
</evidence>
<dbReference type="AlphaFoldDB" id="A0A7M2RFR5"/>
<dbReference type="Pfam" id="PF18937">
    <property type="entry name" value="DUF5685"/>
    <property type="match status" value="1"/>
</dbReference>
<gene>
    <name evidence="1" type="ORF">INP51_14255</name>
</gene>
<name>A0A7M2RFR5_9FIRM</name>
<sequence>MFGYVMINKEELKLKDYQKYQAFYCGVCQELKESYGQSGRLTLTYDMTFLAILLTSLYERKTDRQKRFCAVHPVKKHPCLRNEYTSYAADMNVLLAYYNLMDDWEDENKKASYAAAKLLEKSVRNITEKYPRQTRAVLDYLKKIHECEKDNSQDLDLASGLTGEVLGELYVTGDDIWSEDLRELGFYIGKFIYLMDAFEDLEKDKKSGNYNPLKFIEDTSDFQNTVEEILKMMAASASKAFERLPIIENVDILRNILYIGIWTKYDTLTTSKDKDMSQSGGHEEK</sequence>
<dbReference type="RefSeq" id="WP_193735446.1">
    <property type="nucleotide sequence ID" value="NZ_CP063304.1"/>
</dbReference>
<organism evidence="1 2">
    <name type="scientific">Blautia liquoris</name>
    <dbReference type="NCBI Taxonomy" id="2779518"/>
    <lineage>
        <taxon>Bacteria</taxon>
        <taxon>Bacillati</taxon>
        <taxon>Bacillota</taxon>
        <taxon>Clostridia</taxon>
        <taxon>Lachnospirales</taxon>
        <taxon>Lachnospiraceae</taxon>
        <taxon>Blautia</taxon>
    </lineage>
</organism>